<dbReference type="PANTHER" id="PTHR35936:SF13">
    <property type="entry name" value="HISTIDINE-BINDING PERIPLASMIC PROTEIN"/>
    <property type="match status" value="1"/>
</dbReference>
<dbReference type="Gene3D" id="3.40.190.10">
    <property type="entry name" value="Periplasmic binding protein-like II"/>
    <property type="match status" value="2"/>
</dbReference>
<reference evidence="8 9" key="1">
    <citation type="submission" date="2017-03" db="EMBL/GenBank/DDBJ databases">
        <title>Comparative genomics of honeybee gut symbionts reveal geographically distinct and subgroup specific antibiotic resistance.</title>
        <authorList>
            <person name="Ludvigsen J."/>
            <person name="Porcellato D."/>
            <person name="Labee-Lund T.M."/>
            <person name="Amdam G.V."/>
            <person name="Rudi K."/>
        </authorList>
    </citation>
    <scope>NUCLEOTIDE SEQUENCE [LARGE SCALE GENOMIC DNA]</scope>
    <source>
        <strain evidence="8 9">A-4-12</strain>
    </source>
</reference>
<dbReference type="SMART" id="SM00062">
    <property type="entry name" value="PBPb"/>
    <property type="match status" value="1"/>
</dbReference>
<dbReference type="PROSITE" id="PS51257">
    <property type="entry name" value="PROKAR_LIPOPROTEIN"/>
    <property type="match status" value="1"/>
</dbReference>
<dbReference type="GO" id="GO:0030288">
    <property type="term" value="C:outer membrane-bounded periplasmic space"/>
    <property type="evidence" value="ECO:0007669"/>
    <property type="project" value="InterPro"/>
</dbReference>
<dbReference type="NCBIfam" id="TIGR01096">
    <property type="entry name" value="3A0103s03R"/>
    <property type="match status" value="1"/>
</dbReference>
<gene>
    <name evidence="8" type="ORF">B6D06_06290</name>
</gene>
<dbReference type="AlphaFoldDB" id="A0A242NUG3"/>
<evidence type="ECO:0000259" key="7">
    <source>
        <dbReference type="SMART" id="SM00062"/>
    </source>
</evidence>
<keyword evidence="4 6" id="KW-0732">Signal</keyword>
<feature type="signal peptide" evidence="6">
    <location>
        <begin position="1"/>
        <end position="22"/>
    </location>
</feature>
<evidence type="ECO:0000256" key="4">
    <source>
        <dbReference type="ARBA" id="ARBA00022729"/>
    </source>
</evidence>
<proteinExistence type="inferred from homology"/>
<evidence type="ECO:0000256" key="1">
    <source>
        <dbReference type="ARBA" id="ARBA00004418"/>
    </source>
</evidence>
<evidence type="ECO:0000313" key="9">
    <source>
        <dbReference type="Proteomes" id="UP000194968"/>
    </source>
</evidence>
<dbReference type="InterPro" id="IPR005768">
    <property type="entry name" value="Lys_Arg_Orn-bd"/>
</dbReference>
<dbReference type="InterPro" id="IPR001638">
    <property type="entry name" value="Solute-binding_3/MltF_N"/>
</dbReference>
<keyword evidence="5" id="KW-0574">Periplasm</keyword>
<comment type="subcellular location">
    <subcellularLocation>
        <location evidence="1">Periplasm</location>
    </subcellularLocation>
</comment>
<dbReference type="Pfam" id="PF00497">
    <property type="entry name" value="SBP_bac_3"/>
    <property type="match status" value="1"/>
</dbReference>
<evidence type="ECO:0000256" key="5">
    <source>
        <dbReference type="ARBA" id="ARBA00022764"/>
    </source>
</evidence>
<dbReference type="EMBL" id="NASK01000094">
    <property type="protein sequence ID" value="OTQ49597.1"/>
    <property type="molecule type" value="Genomic_DNA"/>
</dbReference>
<dbReference type="SUPFAM" id="SSF53850">
    <property type="entry name" value="Periplasmic binding protein-like II"/>
    <property type="match status" value="1"/>
</dbReference>
<sequence>MKNLFKVVSALALLSCACLSDAKLPESIKIGSDTSYAPFDFIDKNGEITGFNIEITKALCEKANIKCEFQSTDFDALIPSLLSRKIDMISSSLMMTEKRKKQIAFSDEIFLTNSRLITKQGADLLPTVESLKGKRVGVEQGTSQEHFVNDKWRPNGVIIVPYQNQLQVFSDLVAGRLDAALQDEVTGSYAFLKQPQGKDFAFAGEVLNDKGYFDVGVGLGFRKKDDELREAFNKALVEILNDGTYQKINDKYFDFNVYSNKK</sequence>
<evidence type="ECO:0000256" key="2">
    <source>
        <dbReference type="ARBA" id="ARBA00010333"/>
    </source>
</evidence>
<comment type="caution">
    <text evidence="8">The sequence shown here is derived from an EMBL/GenBank/DDBJ whole genome shotgun (WGS) entry which is preliminary data.</text>
</comment>
<evidence type="ECO:0000313" key="8">
    <source>
        <dbReference type="EMBL" id="OTQ49597.1"/>
    </source>
</evidence>
<dbReference type="Proteomes" id="UP000194968">
    <property type="component" value="Unassembled WGS sequence"/>
</dbReference>
<comment type="similarity">
    <text evidence="2">Belongs to the bacterial solute-binding protein 3 family.</text>
</comment>
<evidence type="ECO:0000256" key="6">
    <source>
        <dbReference type="SAM" id="SignalP"/>
    </source>
</evidence>
<evidence type="ECO:0000256" key="3">
    <source>
        <dbReference type="ARBA" id="ARBA00022448"/>
    </source>
</evidence>
<dbReference type="GeneID" id="99745305"/>
<dbReference type="RefSeq" id="WP_065579207.1">
    <property type="nucleotide sequence ID" value="NZ_CAMLFL010000012.1"/>
</dbReference>
<dbReference type="PANTHER" id="PTHR35936">
    <property type="entry name" value="MEMBRANE-BOUND LYTIC MUREIN TRANSGLYCOSYLASE F"/>
    <property type="match status" value="1"/>
</dbReference>
<organism evidence="8 9">
    <name type="scientific">Gilliamella apis</name>
    <dbReference type="NCBI Taxonomy" id="1970738"/>
    <lineage>
        <taxon>Bacteria</taxon>
        <taxon>Pseudomonadati</taxon>
        <taxon>Pseudomonadota</taxon>
        <taxon>Gammaproteobacteria</taxon>
        <taxon>Orbales</taxon>
        <taxon>Orbaceae</taxon>
        <taxon>Gilliamella</taxon>
    </lineage>
</organism>
<keyword evidence="3" id="KW-0813">Transport</keyword>
<name>A0A242NUG3_9GAMM</name>
<feature type="chain" id="PRO_5011305202" evidence="6">
    <location>
        <begin position="23"/>
        <end position="262"/>
    </location>
</feature>
<protein>
    <submittedName>
        <fullName evidence="8">Histidine ABC transporter substrate-binding protein HisJ</fullName>
    </submittedName>
</protein>
<accession>A0A242NUG3</accession>
<dbReference type="OrthoDB" id="9768183at2"/>
<feature type="domain" description="Solute-binding protein family 3/N-terminal" evidence="7">
    <location>
        <begin position="27"/>
        <end position="256"/>
    </location>
</feature>